<dbReference type="EMBL" id="BAAAUX010000018">
    <property type="protein sequence ID" value="GAA2803355.1"/>
    <property type="molecule type" value="Genomic_DNA"/>
</dbReference>
<proteinExistence type="predicted"/>
<comment type="subunit">
    <text evidence="2">Monomer. Interacts with PqqE.</text>
</comment>
<dbReference type="Proteomes" id="UP001500979">
    <property type="component" value="Unassembled WGS sequence"/>
</dbReference>
<evidence type="ECO:0000313" key="4">
    <source>
        <dbReference type="EMBL" id="GAA2803355.1"/>
    </source>
</evidence>
<keyword evidence="5" id="KW-1185">Reference proteome</keyword>
<keyword evidence="3" id="KW-0884">PQQ biosynthesis</keyword>
<dbReference type="NCBIfam" id="TIGR03859">
    <property type="entry name" value="PQQ_PqqD"/>
    <property type="match status" value="1"/>
</dbReference>
<dbReference type="Gene3D" id="1.10.10.1150">
    <property type="entry name" value="Coenzyme PQQ synthesis protein D (PqqD)"/>
    <property type="match status" value="1"/>
</dbReference>
<gene>
    <name evidence="4" type="primary">pqqD</name>
    <name evidence="4" type="ORF">GCM10010470_43100</name>
</gene>
<reference evidence="4 5" key="1">
    <citation type="journal article" date="2019" name="Int. J. Syst. Evol. Microbiol.">
        <title>The Global Catalogue of Microorganisms (GCM) 10K type strain sequencing project: providing services to taxonomists for standard genome sequencing and annotation.</title>
        <authorList>
            <consortium name="The Broad Institute Genomics Platform"/>
            <consortium name="The Broad Institute Genome Sequencing Center for Infectious Disease"/>
            <person name="Wu L."/>
            <person name="Ma J."/>
        </authorList>
    </citation>
    <scope>NUCLEOTIDE SEQUENCE [LARGE SCALE GENOMIC DNA]</scope>
    <source>
        <strain evidence="4 5">JCM 9383</strain>
    </source>
</reference>
<dbReference type="InterPro" id="IPR008792">
    <property type="entry name" value="PQQD"/>
</dbReference>
<name>A0ABN3VGT7_9PSEU</name>
<dbReference type="RefSeq" id="WP_344682455.1">
    <property type="nucleotide sequence ID" value="NZ_BAAAUX010000018.1"/>
</dbReference>
<sequence length="84" mass="9436">MKPRLRRGVRLSYDHVRQRTVVLHPEGVVMPNETALAVLERCDGRTTAAGIAAALGEIYRGVRQQDVDAVVERMRQRGLLEMVP</sequence>
<evidence type="ECO:0000256" key="3">
    <source>
        <dbReference type="ARBA" id="ARBA00022905"/>
    </source>
</evidence>
<comment type="caution">
    <text evidence="4">The sequence shown here is derived from an EMBL/GenBank/DDBJ whole genome shotgun (WGS) entry which is preliminary data.</text>
</comment>
<evidence type="ECO:0000256" key="2">
    <source>
        <dbReference type="ARBA" id="ARBA00011741"/>
    </source>
</evidence>
<dbReference type="InterPro" id="IPR022479">
    <property type="entry name" value="PqqD_bac"/>
</dbReference>
<organism evidence="4 5">
    <name type="scientific">Saccharopolyspora taberi</name>
    <dbReference type="NCBI Taxonomy" id="60895"/>
    <lineage>
        <taxon>Bacteria</taxon>
        <taxon>Bacillati</taxon>
        <taxon>Actinomycetota</taxon>
        <taxon>Actinomycetes</taxon>
        <taxon>Pseudonocardiales</taxon>
        <taxon>Pseudonocardiaceae</taxon>
        <taxon>Saccharopolyspora</taxon>
    </lineage>
</organism>
<dbReference type="Pfam" id="PF05402">
    <property type="entry name" value="PqqD"/>
    <property type="match status" value="1"/>
</dbReference>
<evidence type="ECO:0000256" key="1">
    <source>
        <dbReference type="ARBA" id="ARBA00004886"/>
    </source>
</evidence>
<dbReference type="InterPro" id="IPR041881">
    <property type="entry name" value="PqqD_sf"/>
</dbReference>
<protein>
    <submittedName>
        <fullName evidence="4">Pyrroloquinoline quinone biosynthesis peptide chaperone PqqD</fullName>
    </submittedName>
</protein>
<accession>A0ABN3VGT7</accession>
<evidence type="ECO:0000313" key="5">
    <source>
        <dbReference type="Proteomes" id="UP001500979"/>
    </source>
</evidence>
<comment type="pathway">
    <text evidence="1">Cofactor biosynthesis; pyrroloquinoline quinone biosynthesis.</text>
</comment>